<dbReference type="PANTHER" id="PTHR43065">
    <property type="entry name" value="SENSOR HISTIDINE KINASE"/>
    <property type="match status" value="1"/>
</dbReference>
<evidence type="ECO:0000256" key="2">
    <source>
        <dbReference type="ARBA" id="ARBA00012438"/>
    </source>
</evidence>
<dbReference type="Gene3D" id="1.10.287.130">
    <property type="match status" value="1"/>
</dbReference>
<feature type="domain" description="PAC" evidence="10">
    <location>
        <begin position="210"/>
        <end position="265"/>
    </location>
</feature>
<dbReference type="Pfam" id="PF00512">
    <property type="entry name" value="HisKA"/>
    <property type="match status" value="1"/>
</dbReference>
<dbReference type="RefSeq" id="WP_140047654.1">
    <property type="nucleotide sequence ID" value="NZ_BAAAEV010000001.1"/>
</dbReference>
<dbReference type="PROSITE" id="PS50113">
    <property type="entry name" value="PAC"/>
    <property type="match status" value="1"/>
</dbReference>
<evidence type="ECO:0000256" key="1">
    <source>
        <dbReference type="ARBA" id="ARBA00000085"/>
    </source>
</evidence>
<evidence type="ECO:0000313" key="11">
    <source>
        <dbReference type="EMBL" id="NIJ25210.1"/>
    </source>
</evidence>
<comment type="caution">
    <text evidence="11">The sequence shown here is derived from an EMBL/GenBank/DDBJ whole genome shotgun (WGS) entry which is preliminary data.</text>
</comment>
<dbReference type="CDD" id="cd00082">
    <property type="entry name" value="HisKA"/>
    <property type="match status" value="1"/>
</dbReference>
<keyword evidence="6 11" id="KW-0418">Kinase</keyword>
<evidence type="ECO:0000256" key="7">
    <source>
        <dbReference type="ARBA" id="ARBA00022840"/>
    </source>
</evidence>
<dbReference type="SUPFAM" id="SSF55874">
    <property type="entry name" value="ATPase domain of HSP90 chaperone/DNA topoisomerase II/histidine kinase"/>
    <property type="match status" value="1"/>
</dbReference>
<dbReference type="InterPro" id="IPR001610">
    <property type="entry name" value="PAC"/>
</dbReference>
<keyword evidence="12" id="KW-1185">Reference proteome</keyword>
<dbReference type="InterPro" id="IPR000014">
    <property type="entry name" value="PAS"/>
</dbReference>
<comment type="catalytic activity">
    <reaction evidence="1">
        <text>ATP + protein L-histidine = ADP + protein N-phospho-L-histidine.</text>
        <dbReference type="EC" id="2.7.13.3"/>
    </reaction>
</comment>
<dbReference type="Pfam" id="PF13426">
    <property type="entry name" value="PAS_9"/>
    <property type="match status" value="1"/>
</dbReference>
<organism evidence="11 12">
    <name type="scientific">Sphingomonas japonica</name>
    <dbReference type="NCBI Taxonomy" id="511662"/>
    <lineage>
        <taxon>Bacteria</taxon>
        <taxon>Pseudomonadati</taxon>
        <taxon>Pseudomonadota</taxon>
        <taxon>Alphaproteobacteria</taxon>
        <taxon>Sphingomonadales</taxon>
        <taxon>Sphingomonadaceae</taxon>
        <taxon>Sphingomonas</taxon>
    </lineage>
</organism>
<evidence type="ECO:0000256" key="8">
    <source>
        <dbReference type="ARBA" id="ARBA00023012"/>
    </source>
</evidence>
<dbReference type="InterPro" id="IPR003594">
    <property type="entry name" value="HATPase_dom"/>
</dbReference>
<name>A0ABX0U587_9SPHN</name>
<evidence type="ECO:0000259" key="10">
    <source>
        <dbReference type="PROSITE" id="PS50113"/>
    </source>
</evidence>
<evidence type="ECO:0000256" key="5">
    <source>
        <dbReference type="ARBA" id="ARBA00022741"/>
    </source>
</evidence>
<accession>A0ABX0U587</accession>
<dbReference type="SMART" id="SM00086">
    <property type="entry name" value="PAC"/>
    <property type="match status" value="2"/>
</dbReference>
<reference evidence="11 12" key="1">
    <citation type="submission" date="2020-03" db="EMBL/GenBank/DDBJ databases">
        <title>Genomic Encyclopedia of Type Strains, Phase IV (KMG-IV): sequencing the most valuable type-strain genomes for metagenomic binning, comparative biology and taxonomic classification.</title>
        <authorList>
            <person name="Goeker M."/>
        </authorList>
    </citation>
    <scope>NUCLEOTIDE SEQUENCE [LARGE SCALE GENOMIC DNA]</scope>
    <source>
        <strain evidence="11 12">DSM 22753</strain>
    </source>
</reference>
<gene>
    <name evidence="11" type="ORF">FHT01_002752</name>
</gene>
<dbReference type="InterPro" id="IPR036097">
    <property type="entry name" value="HisK_dim/P_sf"/>
</dbReference>
<dbReference type="CDD" id="cd00130">
    <property type="entry name" value="PAS"/>
    <property type="match status" value="2"/>
</dbReference>
<dbReference type="SUPFAM" id="SSF55785">
    <property type="entry name" value="PYP-like sensor domain (PAS domain)"/>
    <property type="match status" value="2"/>
</dbReference>
<evidence type="ECO:0000256" key="3">
    <source>
        <dbReference type="ARBA" id="ARBA00022553"/>
    </source>
</evidence>
<evidence type="ECO:0000256" key="4">
    <source>
        <dbReference type="ARBA" id="ARBA00022679"/>
    </source>
</evidence>
<protein>
    <recommendedName>
        <fullName evidence="2">histidine kinase</fullName>
        <ecNumber evidence="2">2.7.13.3</ecNumber>
    </recommendedName>
</protein>
<keyword evidence="7" id="KW-0067">ATP-binding</keyword>
<dbReference type="GO" id="GO:0004673">
    <property type="term" value="F:protein histidine kinase activity"/>
    <property type="evidence" value="ECO:0007669"/>
    <property type="project" value="UniProtKB-EC"/>
</dbReference>
<proteinExistence type="predicted"/>
<dbReference type="InterPro" id="IPR003661">
    <property type="entry name" value="HisK_dim/P_dom"/>
</dbReference>
<evidence type="ECO:0000256" key="6">
    <source>
        <dbReference type="ARBA" id="ARBA00022777"/>
    </source>
</evidence>
<evidence type="ECO:0000259" key="9">
    <source>
        <dbReference type="PROSITE" id="PS50109"/>
    </source>
</evidence>
<dbReference type="InterPro" id="IPR036890">
    <property type="entry name" value="HATPase_C_sf"/>
</dbReference>
<sequence length="495" mass="54143">MTTTSGPKTSDPLFEVAGTARMATVFVKAIEGRFLIAAANDAFLALSGYDRLKLEDTSLTKFLGRLTDATTAASVRRAVEAQKSGAWETQCRRSDGSEFLAAIFLTPVPEEENKIYRYFLSLIDIGAPVARLLDQRNELHALYENAPGFIATSTGPNHQFTFANAAYKRFVRRDDLVGRTVAEAIPEIVTQGFVDLLDTVFRTGEPFEGRNIEMAITDAKTGKSQTRYCDFVYQAVRDAGGKIVGLFCEGYDVTAQRESAEALAELQSELIHLSRVNAMGAMATTLAHELNQPLSAITNYAVGAQRLLNAPDSDPARLSNVLRSIEEASHRAGEIIRNLRELTRRREPARIDFDLKVAASECLRLVRATASPGIAFVDAVPDAMMLAADRIQIQQVIINLLRNACDAVRDSDRQEIVLGALSDGTSDVLYVCDTGPGLELEAARNIFSWSDTAKEGGMGLGLSICRTIIEGHRGRIWLEQSGPQGSEFRFSLPRA</sequence>
<dbReference type="SUPFAM" id="SSF47384">
    <property type="entry name" value="Homodimeric domain of signal transducing histidine kinase"/>
    <property type="match status" value="1"/>
</dbReference>
<evidence type="ECO:0000313" key="12">
    <source>
        <dbReference type="Proteomes" id="UP000788153"/>
    </source>
</evidence>
<dbReference type="InterPro" id="IPR013656">
    <property type="entry name" value="PAS_4"/>
</dbReference>
<dbReference type="Pfam" id="PF08448">
    <property type="entry name" value="PAS_4"/>
    <property type="match status" value="1"/>
</dbReference>
<dbReference type="SMART" id="SM00388">
    <property type="entry name" value="HisKA"/>
    <property type="match status" value="1"/>
</dbReference>
<dbReference type="Gene3D" id="3.30.565.10">
    <property type="entry name" value="Histidine kinase-like ATPase, C-terminal domain"/>
    <property type="match status" value="1"/>
</dbReference>
<dbReference type="PANTHER" id="PTHR43065:SF10">
    <property type="entry name" value="PEROXIDE STRESS-ACTIVATED HISTIDINE KINASE MAK3"/>
    <property type="match status" value="1"/>
</dbReference>
<dbReference type="InterPro" id="IPR035965">
    <property type="entry name" value="PAS-like_dom_sf"/>
</dbReference>
<dbReference type="SMART" id="SM00387">
    <property type="entry name" value="HATPase_c"/>
    <property type="match status" value="1"/>
</dbReference>
<dbReference type="PROSITE" id="PS50109">
    <property type="entry name" value="HIS_KIN"/>
    <property type="match status" value="1"/>
</dbReference>
<dbReference type="PRINTS" id="PR00344">
    <property type="entry name" value="BCTRLSENSOR"/>
</dbReference>
<keyword evidence="4 11" id="KW-0808">Transferase</keyword>
<keyword evidence="3" id="KW-0597">Phosphoprotein</keyword>
<dbReference type="Pfam" id="PF02518">
    <property type="entry name" value="HATPase_c"/>
    <property type="match status" value="1"/>
</dbReference>
<dbReference type="InterPro" id="IPR004358">
    <property type="entry name" value="Sig_transdc_His_kin-like_C"/>
</dbReference>
<dbReference type="Gene3D" id="3.30.450.20">
    <property type="entry name" value="PAS domain"/>
    <property type="match status" value="2"/>
</dbReference>
<dbReference type="EC" id="2.7.13.3" evidence="2"/>
<dbReference type="SMART" id="SM00091">
    <property type="entry name" value="PAS"/>
    <property type="match status" value="2"/>
</dbReference>
<keyword evidence="5" id="KW-0547">Nucleotide-binding</keyword>
<dbReference type="InterPro" id="IPR005467">
    <property type="entry name" value="His_kinase_dom"/>
</dbReference>
<keyword evidence="8" id="KW-0902">Two-component regulatory system</keyword>
<feature type="domain" description="Histidine kinase" evidence="9">
    <location>
        <begin position="285"/>
        <end position="495"/>
    </location>
</feature>
<dbReference type="InterPro" id="IPR000700">
    <property type="entry name" value="PAS-assoc_C"/>
</dbReference>
<dbReference type="Proteomes" id="UP000788153">
    <property type="component" value="Unassembled WGS sequence"/>
</dbReference>
<dbReference type="EMBL" id="JAASQP010000001">
    <property type="protein sequence ID" value="NIJ25210.1"/>
    <property type="molecule type" value="Genomic_DNA"/>
</dbReference>
<dbReference type="NCBIfam" id="TIGR00229">
    <property type="entry name" value="sensory_box"/>
    <property type="match status" value="1"/>
</dbReference>